<protein>
    <submittedName>
        <fullName evidence="1">Uncharacterized protein</fullName>
    </submittedName>
</protein>
<organism evidence="1 2">
    <name type="scientific">Paenibacillus flagellatus</name>
    <dbReference type="NCBI Taxonomy" id="2211139"/>
    <lineage>
        <taxon>Bacteria</taxon>
        <taxon>Bacillati</taxon>
        <taxon>Bacillota</taxon>
        <taxon>Bacilli</taxon>
        <taxon>Bacillales</taxon>
        <taxon>Paenibacillaceae</taxon>
        <taxon>Paenibacillus</taxon>
    </lineage>
</organism>
<gene>
    <name evidence="1" type="ORF">DLM86_01125</name>
</gene>
<comment type="caution">
    <text evidence="1">The sequence shown here is derived from an EMBL/GenBank/DDBJ whole genome shotgun (WGS) entry which is preliminary data.</text>
</comment>
<dbReference type="OrthoDB" id="2628014at2"/>
<dbReference type="RefSeq" id="WP_110838121.1">
    <property type="nucleotide sequence ID" value="NZ_QJVJ01000001.1"/>
</dbReference>
<dbReference type="EMBL" id="QJVJ01000001">
    <property type="protein sequence ID" value="PYI57081.1"/>
    <property type="molecule type" value="Genomic_DNA"/>
</dbReference>
<keyword evidence="2" id="KW-1185">Reference proteome</keyword>
<name>A0A2V5KBX7_9BACL</name>
<reference evidence="1 2" key="1">
    <citation type="submission" date="2018-05" db="EMBL/GenBank/DDBJ databases">
        <title>Paenibacillus flagellatus sp. nov., isolated from selenium mineral soil.</title>
        <authorList>
            <person name="Dai X."/>
        </authorList>
    </citation>
    <scope>NUCLEOTIDE SEQUENCE [LARGE SCALE GENOMIC DNA]</scope>
    <source>
        <strain evidence="1 2">DXL2</strain>
    </source>
</reference>
<evidence type="ECO:0000313" key="1">
    <source>
        <dbReference type="EMBL" id="PYI57081.1"/>
    </source>
</evidence>
<dbReference type="Proteomes" id="UP000247476">
    <property type="component" value="Unassembled WGS sequence"/>
</dbReference>
<dbReference type="AlphaFoldDB" id="A0A2V5KBX7"/>
<proteinExistence type="predicted"/>
<accession>A0A2V5KBX7</accession>
<evidence type="ECO:0000313" key="2">
    <source>
        <dbReference type="Proteomes" id="UP000247476"/>
    </source>
</evidence>
<sequence>MTYRSVAPQLKSSCYNCRHFQTSEDMLNGLCFHNTTDAGKAAIGIGTCGHFAMKCDTEFSWSRVIRRAPEEAAAVR</sequence>